<evidence type="ECO:0000256" key="1">
    <source>
        <dbReference type="ARBA" id="ARBA00022490"/>
    </source>
</evidence>
<dbReference type="Proteomes" id="UP000264883">
    <property type="component" value="Chromosome"/>
</dbReference>
<dbReference type="InterPro" id="IPR016154">
    <property type="entry name" value="Heat_shock_Hsp33_C"/>
</dbReference>
<dbReference type="EMBL" id="CP016786">
    <property type="protein sequence ID" value="ASW42834.1"/>
    <property type="molecule type" value="Genomic_DNA"/>
</dbReference>
<evidence type="ECO:0000256" key="4">
    <source>
        <dbReference type="ARBA" id="ARBA00023186"/>
    </source>
</evidence>
<dbReference type="InterPro" id="IPR016153">
    <property type="entry name" value="Heat_shock_Hsp33_N"/>
</dbReference>
<accession>A0A343JBC6</accession>
<dbReference type="OrthoDB" id="9776534at2"/>
<dbReference type="GO" id="GO:0044183">
    <property type="term" value="F:protein folding chaperone"/>
    <property type="evidence" value="ECO:0007669"/>
    <property type="project" value="TreeGrafter"/>
</dbReference>
<dbReference type="KEGG" id="cia:BEN51_04925"/>
<dbReference type="SUPFAM" id="SSF118352">
    <property type="entry name" value="HSP33 redox switch-like"/>
    <property type="match status" value="1"/>
</dbReference>
<proteinExistence type="predicted"/>
<keyword evidence="3" id="KW-1015">Disulfide bond</keyword>
<gene>
    <name evidence="6" type="ORF">BEN51_04925</name>
</gene>
<evidence type="ECO:0008006" key="8">
    <source>
        <dbReference type="Google" id="ProtNLM"/>
    </source>
</evidence>
<name>A0A343JBC6_9CLOT</name>
<protein>
    <recommendedName>
        <fullName evidence="8">Molecular chaperone Hsp33</fullName>
    </recommendedName>
</protein>
<dbReference type="GO" id="GO:0051082">
    <property type="term" value="F:unfolded protein binding"/>
    <property type="evidence" value="ECO:0007669"/>
    <property type="project" value="InterPro"/>
</dbReference>
<keyword evidence="7" id="KW-1185">Reference proteome</keyword>
<keyword evidence="4" id="KW-0143">Chaperone</keyword>
<sequence>MEKNLIKLLTKDNEIRMYITDARDIIEYSNIINIKSGFSKELYRKIFICCCLLRGLLTERDQRLDISIRFKPDGYFVYCNIDGEGNIHCTFSPKLRVFNGTFKDLIGKGATMSISKGSWMAGMFTGTIDLRADSIEGCFTDFYSRSEQLETIFKIWVHNGTMRGCMIQPLPFVEKTNLKYLIDYIDSNQNILVSGKWTDLPAKLSLHTRVIEEYKVQVECNCTREMFFGILMSVETEELKKSIQLNISEELECGICGKKYLFDAEDLKQIVKVKEGI</sequence>
<evidence type="ECO:0000256" key="2">
    <source>
        <dbReference type="ARBA" id="ARBA00022833"/>
    </source>
</evidence>
<dbReference type="Gene3D" id="3.90.1280.10">
    <property type="entry name" value="HSP33 redox switch-like"/>
    <property type="match status" value="1"/>
</dbReference>
<dbReference type="PANTHER" id="PTHR30111">
    <property type="entry name" value="33 KDA CHAPERONIN"/>
    <property type="match status" value="1"/>
</dbReference>
<evidence type="ECO:0000313" key="6">
    <source>
        <dbReference type="EMBL" id="ASW42834.1"/>
    </source>
</evidence>
<keyword evidence="1" id="KW-0963">Cytoplasm</keyword>
<reference evidence="6 7" key="1">
    <citation type="submission" date="2016-08" db="EMBL/GenBank/DDBJ databases">
        <title>Complete Genome Sequence Of The Indigo Reducing Clostridium isatidis DSM15098.</title>
        <authorList>
            <person name="Little G.T."/>
            <person name="Minton N.P."/>
        </authorList>
    </citation>
    <scope>NUCLEOTIDE SEQUENCE [LARGE SCALE GENOMIC DNA]</scope>
    <source>
        <strain evidence="6 7">DSM 15098</strain>
    </source>
</reference>
<dbReference type="PANTHER" id="PTHR30111:SF1">
    <property type="entry name" value="33 KDA CHAPERONIN"/>
    <property type="match status" value="1"/>
</dbReference>
<dbReference type="Pfam" id="PF01430">
    <property type="entry name" value="HSP33"/>
    <property type="match status" value="1"/>
</dbReference>
<evidence type="ECO:0000256" key="3">
    <source>
        <dbReference type="ARBA" id="ARBA00023157"/>
    </source>
</evidence>
<dbReference type="SUPFAM" id="SSF64397">
    <property type="entry name" value="Hsp33 domain"/>
    <property type="match status" value="1"/>
</dbReference>
<organism evidence="6 7">
    <name type="scientific">Clostridium isatidis</name>
    <dbReference type="NCBI Taxonomy" id="182773"/>
    <lineage>
        <taxon>Bacteria</taxon>
        <taxon>Bacillati</taxon>
        <taxon>Bacillota</taxon>
        <taxon>Clostridia</taxon>
        <taxon>Eubacteriales</taxon>
        <taxon>Clostridiaceae</taxon>
        <taxon>Clostridium</taxon>
    </lineage>
</organism>
<dbReference type="InterPro" id="IPR000397">
    <property type="entry name" value="Heat_shock_Hsp33"/>
</dbReference>
<dbReference type="GO" id="GO:0005737">
    <property type="term" value="C:cytoplasm"/>
    <property type="evidence" value="ECO:0007669"/>
    <property type="project" value="InterPro"/>
</dbReference>
<keyword evidence="5" id="KW-0676">Redox-active center</keyword>
<dbReference type="AlphaFoldDB" id="A0A343JBC6"/>
<dbReference type="Gene3D" id="3.55.30.10">
    <property type="entry name" value="Hsp33 domain"/>
    <property type="match status" value="1"/>
</dbReference>
<dbReference type="RefSeq" id="WP_119864970.1">
    <property type="nucleotide sequence ID" value="NZ_CP016786.1"/>
</dbReference>
<evidence type="ECO:0000256" key="5">
    <source>
        <dbReference type="ARBA" id="ARBA00023284"/>
    </source>
</evidence>
<keyword evidence="2" id="KW-0862">Zinc</keyword>
<evidence type="ECO:0000313" key="7">
    <source>
        <dbReference type="Proteomes" id="UP000264883"/>
    </source>
</evidence>
<dbReference type="GO" id="GO:0042026">
    <property type="term" value="P:protein refolding"/>
    <property type="evidence" value="ECO:0007669"/>
    <property type="project" value="TreeGrafter"/>
</dbReference>